<evidence type="ECO:0000313" key="3">
    <source>
        <dbReference type="Proteomes" id="UP001443914"/>
    </source>
</evidence>
<feature type="domain" description="C2" evidence="1">
    <location>
        <begin position="1"/>
        <end position="111"/>
    </location>
</feature>
<dbReference type="AlphaFoldDB" id="A0AAW1LR27"/>
<dbReference type="EMBL" id="JBDFQZ010000004">
    <property type="protein sequence ID" value="KAK9735456.1"/>
    <property type="molecule type" value="Genomic_DNA"/>
</dbReference>
<dbReference type="Gene3D" id="2.60.40.150">
    <property type="entry name" value="C2 domain"/>
    <property type="match status" value="1"/>
</dbReference>
<protein>
    <recommendedName>
        <fullName evidence="1">C2 domain-containing protein</fullName>
    </recommendedName>
</protein>
<dbReference type="PANTHER" id="PTHR32246:SF173">
    <property type="entry name" value="C2 DOMAIN-CONTAINING PROTEIN"/>
    <property type="match status" value="1"/>
</dbReference>
<dbReference type="CDD" id="cd04051">
    <property type="entry name" value="C2_SRC2_like"/>
    <property type="match status" value="1"/>
</dbReference>
<dbReference type="InterPro" id="IPR035892">
    <property type="entry name" value="C2_domain_sf"/>
</dbReference>
<comment type="caution">
    <text evidence="2">The sequence shown here is derived from an EMBL/GenBank/DDBJ whole genome shotgun (WGS) entry which is preliminary data.</text>
</comment>
<dbReference type="InterPro" id="IPR000008">
    <property type="entry name" value="C2_dom"/>
</dbReference>
<organism evidence="2 3">
    <name type="scientific">Saponaria officinalis</name>
    <name type="common">Common soapwort</name>
    <name type="synonym">Lychnis saponaria</name>
    <dbReference type="NCBI Taxonomy" id="3572"/>
    <lineage>
        <taxon>Eukaryota</taxon>
        <taxon>Viridiplantae</taxon>
        <taxon>Streptophyta</taxon>
        <taxon>Embryophyta</taxon>
        <taxon>Tracheophyta</taxon>
        <taxon>Spermatophyta</taxon>
        <taxon>Magnoliopsida</taxon>
        <taxon>eudicotyledons</taxon>
        <taxon>Gunneridae</taxon>
        <taxon>Pentapetalae</taxon>
        <taxon>Caryophyllales</taxon>
        <taxon>Caryophyllaceae</taxon>
        <taxon>Caryophylleae</taxon>
        <taxon>Saponaria</taxon>
    </lineage>
</organism>
<dbReference type="SUPFAM" id="SSF49562">
    <property type="entry name" value="C2 domain (Calcium/lipid-binding domain, CaLB)"/>
    <property type="match status" value="1"/>
</dbReference>
<gene>
    <name evidence="2" type="ORF">RND81_04G206400</name>
</gene>
<dbReference type="SMART" id="SM00239">
    <property type="entry name" value="C2"/>
    <property type="match status" value="1"/>
</dbReference>
<dbReference type="Proteomes" id="UP001443914">
    <property type="component" value="Unassembled WGS sequence"/>
</dbReference>
<sequence length="306" mass="33925">MEYRPIEVKLICAKDLKDVNVFSKMDVYVVGSVSGDPRSMQQTAADKDGGINPTWNHIMRFNVDESAARLNRLGLVFQIMSNRTLGDKEVGRVYVPLKELFDSIGEILIEEKNVVYQVQTSTGRFKGQLKFSYKFGEKFTYTFDQKLDHPNGMPLDFIASEPVFESDRKINESFSMYSEKIHDEPVMAYPARPIPMSGPCPGSMTGYEYGHGHGYSLQQPLPNPPSAYMGYGYGYPGECGYRGQSSSRFVQQPVKVKQPEKKGIKFGVGAAAAGAGVGVGLVGGLLVGEMVEDVGETTIFEDFYYC</sequence>
<dbReference type="InterPro" id="IPR044750">
    <property type="entry name" value="C2_SRC2/BAP"/>
</dbReference>
<dbReference type="Pfam" id="PF00168">
    <property type="entry name" value="C2"/>
    <property type="match status" value="1"/>
</dbReference>
<dbReference type="PROSITE" id="PS50004">
    <property type="entry name" value="C2"/>
    <property type="match status" value="1"/>
</dbReference>
<keyword evidence="3" id="KW-1185">Reference proteome</keyword>
<dbReference type="GO" id="GO:0006952">
    <property type="term" value="P:defense response"/>
    <property type="evidence" value="ECO:0007669"/>
    <property type="project" value="InterPro"/>
</dbReference>
<dbReference type="PANTHER" id="PTHR32246">
    <property type="entry name" value="INGRESSION PROTEIN FIC1"/>
    <property type="match status" value="1"/>
</dbReference>
<evidence type="ECO:0000259" key="1">
    <source>
        <dbReference type="PROSITE" id="PS50004"/>
    </source>
</evidence>
<proteinExistence type="predicted"/>
<name>A0AAW1LR27_SAPOF</name>
<evidence type="ECO:0000313" key="2">
    <source>
        <dbReference type="EMBL" id="KAK9735456.1"/>
    </source>
</evidence>
<accession>A0AAW1LR27</accession>
<reference evidence="2" key="1">
    <citation type="submission" date="2024-03" db="EMBL/GenBank/DDBJ databases">
        <title>WGS assembly of Saponaria officinalis var. Norfolk2.</title>
        <authorList>
            <person name="Jenkins J."/>
            <person name="Shu S."/>
            <person name="Grimwood J."/>
            <person name="Barry K."/>
            <person name="Goodstein D."/>
            <person name="Schmutz J."/>
            <person name="Leebens-Mack J."/>
            <person name="Osbourn A."/>
        </authorList>
    </citation>
    <scope>NUCLEOTIDE SEQUENCE [LARGE SCALE GENOMIC DNA]</scope>
    <source>
        <strain evidence="2">JIC</strain>
    </source>
</reference>